<proteinExistence type="predicted"/>
<feature type="transmembrane region" description="Helical" evidence="1">
    <location>
        <begin position="6"/>
        <end position="26"/>
    </location>
</feature>
<keyword evidence="1" id="KW-0812">Transmembrane</keyword>
<accession>A0ABW1I171</accession>
<reference evidence="3" key="1">
    <citation type="journal article" date="2019" name="Int. J. Syst. Evol. Microbiol.">
        <title>The Global Catalogue of Microorganisms (GCM) 10K type strain sequencing project: providing services to taxonomists for standard genome sequencing and annotation.</title>
        <authorList>
            <consortium name="The Broad Institute Genomics Platform"/>
            <consortium name="The Broad Institute Genome Sequencing Center for Infectious Disease"/>
            <person name="Wu L."/>
            <person name="Ma J."/>
        </authorList>
    </citation>
    <scope>NUCLEOTIDE SEQUENCE [LARGE SCALE GENOMIC DNA]</scope>
    <source>
        <strain evidence="3">CGMCC 4.7173</strain>
    </source>
</reference>
<evidence type="ECO:0000256" key="1">
    <source>
        <dbReference type="SAM" id="Phobius"/>
    </source>
</evidence>
<dbReference type="Proteomes" id="UP001596207">
    <property type="component" value="Unassembled WGS sequence"/>
</dbReference>
<keyword evidence="1" id="KW-1133">Transmembrane helix</keyword>
<dbReference type="EMBL" id="JBHSQQ010000876">
    <property type="protein sequence ID" value="MFC5946548.1"/>
    <property type="molecule type" value="Genomic_DNA"/>
</dbReference>
<evidence type="ECO:0000313" key="2">
    <source>
        <dbReference type="EMBL" id="MFC5946548.1"/>
    </source>
</evidence>
<comment type="caution">
    <text evidence="2">The sequence shown here is derived from an EMBL/GenBank/DDBJ whole genome shotgun (WGS) entry which is preliminary data.</text>
</comment>
<keyword evidence="1" id="KW-0472">Membrane</keyword>
<gene>
    <name evidence="2" type="ORF">ACFPZ4_34845</name>
</gene>
<name>A0ABW1I171_9ACTN</name>
<evidence type="ECO:0008006" key="4">
    <source>
        <dbReference type="Google" id="ProtNLM"/>
    </source>
</evidence>
<protein>
    <recommendedName>
        <fullName evidence="4">Flotillin</fullName>
    </recommendedName>
</protein>
<sequence>MPAEYLAIGGAVLALLILILLFKTVWRVAEPNEALIISGLGAKGKAEMADSLGFKIITGKGTPVLPGFQTARRLRLDSRAANLQVSCVTQQGI</sequence>
<feature type="non-terminal residue" evidence="2">
    <location>
        <position position="93"/>
    </location>
</feature>
<organism evidence="2 3">
    <name type="scientific">Micromonospora harpali</name>
    <dbReference type="NCBI Taxonomy" id="1490225"/>
    <lineage>
        <taxon>Bacteria</taxon>
        <taxon>Bacillati</taxon>
        <taxon>Actinomycetota</taxon>
        <taxon>Actinomycetes</taxon>
        <taxon>Micromonosporales</taxon>
        <taxon>Micromonosporaceae</taxon>
        <taxon>Micromonospora</taxon>
    </lineage>
</organism>
<evidence type="ECO:0000313" key="3">
    <source>
        <dbReference type="Proteomes" id="UP001596207"/>
    </source>
</evidence>
<keyword evidence="3" id="KW-1185">Reference proteome</keyword>